<evidence type="ECO:0000313" key="2">
    <source>
        <dbReference type="EMBL" id="KAK9103548.1"/>
    </source>
</evidence>
<keyword evidence="1" id="KW-0472">Membrane</keyword>
<feature type="transmembrane region" description="Helical" evidence="1">
    <location>
        <begin position="6"/>
        <end position="31"/>
    </location>
</feature>
<keyword evidence="3" id="KW-1185">Reference proteome</keyword>
<organism evidence="2 3">
    <name type="scientific">Stephania japonica</name>
    <dbReference type="NCBI Taxonomy" id="461633"/>
    <lineage>
        <taxon>Eukaryota</taxon>
        <taxon>Viridiplantae</taxon>
        <taxon>Streptophyta</taxon>
        <taxon>Embryophyta</taxon>
        <taxon>Tracheophyta</taxon>
        <taxon>Spermatophyta</taxon>
        <taxon>Magnoliopsida</taxon>
        <taxon>Ranunculales</taxon>
        <taxon>Menispermaceae</taxon>
        <taxon>Menispermoideae</taxon>
        <taxon>Cissampelideae</taxon>
        <taxon>Stephania</taxon>
    </lineage>
</organism>
<reference evidence="2 3" key="1">
    <citation type="submission" date="2024-01" db="EMBL/GenBank/DDBJ databases">
        <title>Genome assemblies of Stephania.</title>
        <authorList>
            <person name="Yang L."/>
        </authorList>
    </citation>
    <scope>NUCLEOTIDE SEQUENCE [LARGE SCALE GENOMIC DNA]</scope>
    <source>
        <strain evidence="2">QJT</strain>
        <tissue evidence="2">Leaf</tissue>
    </source>
</reference>
<evidence type="ECO:0000313" key="3">
    <source>
        <dbReference type="Proteomes" id="UP001417504"/>
    </source>
</evidence>
<dbReference type="Proteomes" id="UP001417504">
    <property type="component" value="Unassembled WGS sequence"/>
</dbReference>
<protein>
    <submittedName>
        <fullName evidence="2">Uncharacterized protein</fullName>
    </submittedName>
</protein>
<accession>A0AAP0F6P3</accession>
<evidence type="ECO:0000256" key="1">
    <source>
        <dbReference type="SAM" id="Phobius"/>
    </source>
</evidence>
<dbReference type="AlphaFoldDB" id="A0AAP0F6P3"/>
<name>A0AAP0F6P3_9MAGN</name>
<dbReference type="EMBL" id="JBBNAE010000008">
    <property type="protein sequence ID" value="KAK9103548.1"/>
    <property type="molecule type" value="Genomic_DNA"/>
</dbReference>
<sequence length="84" mass="9676">MCKPCFAFNTIPFFFFVISSLPCLCACLRFVRSTYISLFHRLSLPLVRAPSASSNLPYLCHFRLESDSVICILQPAFHYCVKEF</sequence>
<keyword evidence="1" id="KW-1133">Transmembrane helix</keyword>
<comment type="caution">
    <text evidence="2">The sequence shown here is derived from an EMBL/GenBank/DDBJ whole genome shotgun (WGS) entry which is preliminary data.</text>
</comment>
<gene>
    <name evidence="2" type="ORF">Sjap_020802</name>
</gene>
<keyword evidence="1" id="KW-0812">Transmembrane</keyword>
<proteinExistence type="predicted"/>